<evidence type="ECO:0000313" key="4">
    <source>
        <dbReference type="Proteomes" id="UP001139516"/>
    </source>
</evidence>
<name>A0A9X1YFZ2_9PROT</name>
<organism evidence="3 4">
    <name type="scientific">Roseomonas acroporae</name>
    <dbReference type="NCBI Taxonomy" id="2937791"/>
    <lineage>
        <taxon>Bacteria</taxon>
        <taxon>Pseudomonadati</taxon>
        <taxon>Pseudomonadota</taxon>
        <taxon>Alphaproteobacteria</taxon>
        <taxon>Acetobacterales</taxon>
        <taxon>Roseomonadaceae</taxon>
        <taxon>Roseomonas</taxon>
    </lineage>
</organism>
<dbReference type="Pfam" id="PF13464">
    <property type="entry name" value="RodZ_C"/>
    <property type="match status" value="1"/>
</dbReference>
<evidence type="ECO:0000259" key="2">
    <source>
        <dbReference type="PROSITE" id="PS50943"/>
    </source>
</evidence>
<dbReference type="Pfam" id="PF13413">
    <property type="entry name" value="HTH_25"/>
    <property type="match status" value="1"/>
</dbReference>
<gene>
    <name evidence="3" type="ORF">M0638_26865</name>
</gene>
<protein>
    <submittedName>
        <fullName evidence="3">DUF4115 domain-containing protein</fullName>
    </submittedName>
</protein>
<dbReference type="SUPFAM" id="SSF47413">
    <property type="entry name" value="lambda repressor-like DNA-binding domains"/>
    <property type="match status" value="1"/>
</dbReference>
<feature type="region of interest" description="Disordered" evidence="1">
    <location>
        <begin position="218"/>
        <end position="262"/>
    </location>
</feature>
<dbReference type="InterPro" id="IPR050400">
    <property type="entry name" value="Bact_Cytoskel_RodZ"/>
</dbReference>
<feature type="region of interest" description="Disordered" evidence="1">
    <location>
        <begin position="348"/>
        <end position="398"/>
    </location>
</feature>
<dbReference type="Gene3D" id="1.10.260.40">
    <property type="entry name" value="lambda repressor-like DNA-binding domains"/>
    <property type="match status" value="1"/>
</dbReference>
<feature type="compositionally biased region" description="Pro residues" evidence="1">
    <location>
        <begin position="161"/>
        <end position="171"/>
    </location>
</feature>
<proteinExistence type="predicted"/>
<dbReference type="PROSITE" id="PS50943">
    <property type="entry name" value="HTH_CROC1"/>
    <property type="match status" value="1"/>
</dbReference>
<evidence type="ECO:0000256" key="1">
    <source>
        <dbReference type="SAM" id="MobiDB-lite"/>
    </source>
</evidence>
<dbReference type="Proteomes" id="UP001139516">
    <property type="component" value="Unassembled WGS sequence"/>
</dbReference>
<feature type="compositionally biased region" description="Low complexity" evidence="1">
    <location>
        <begin position="227"/>
        <end position="243"/>
    </location>
</feature>
<dbReference type="InterPro" id="IPR010982">
    <property type="entry name" value="Lambda_DNA-bd_dom_sf"/>
</dbReference>
<feature type="compositionally biased region" description="Pro residues" evidence="1">
    <location>
        <begin position="244"/>
        <end position="259"/>
    </location>
</feature>
<accession>A0A9X1YFZ2</accession>
<feature type="region of interest" description="Disordered" evidence="1">
    <location>
        <begin position="148"/>
        <end position="194"/>
    </location>
</feature>
<comment type="caution">
    <text evidence="3">The sequence shown here is derived from an EMBL/GenBank/DDBJ whole genome shotgun (WGS) entry which is preliminary data.</text>
</comment>
<evidence type="ECO:0000313" key="3">
    <source>
        <dbReference type="EMBL" id="MCK8787982.1"/>
    </source>
</evidence>
<dbReference type="EMBL" id="JALPRX010000161">
    <property type="protein sequence ID" value="MCK8787982.1"/>
    <property type="molecule type" value="Genomic_DNA"/>
</dbReference>
<dbReference type="AlphaFoldDB" id="A0A9X1YFZ2"/>
<dbReference type="RefSeq" id="WP_248670026.1">
    <property type="nucleotide sequence ID" value="NZ_JALPRX010000161.1"/>
</dbReference>
<feature type="region of interest" description="Disordered" evidence="1">
    <location>
        <begin position="1"/>
        <end position="21"/>
    </location>
</feature>
<dbReference type="InterPro" id="IPR025194">
    <property type="entry name" value="RodZ-like_C"/>
</dbReference>
<dbReference type="PANTHER" id="PTHR34475">
    <property type="match status" value="1"/>
</dbReference>
<feature type="compositionally biased region" description="Pro residues" evidence="1">
    <location>
        <begin position="358"/>
        <end position="371"/>
    </location>
</feature>
<feature type="domain" description="HTH cro/C1-type" evidence="2">
    <location>
        <begin position="25"/>
        <end position="57"/>
    </location>
</feature>
<dbReference type="PANTHER" id="PTHR34475:SF1">
    <property type="entry name" value="CYTOSKELETON PROTEIN RODZ"/>
    <property type="match status" value="1"/>
</dbReference>
<reference evidence="3" key="1">
    <citation type="submission" date="2022-04" db="EMBL/GenBank/DDBJ databases">
        <title>Roseomonas acroporae sp. nov., isolated from coral Acropora digitifera.</title>
        <authorList>
            <person name="Sun H."/>
        </authorList>
    </citation>
    <scope>NUCLEOTIDE SEQUENCE</scope>
    <source>
        <strain evidence="3">NAR14</strain>
    </source>
</reference>
<dbReference type="SMART" id="SM00530">
    <property type="entry name" value="HTH_XRE"/>
    <property type="match status" value="1"/>
</dbReference>
<keyword evidence="4" id="KW-1185">Reference proteome</keyword>
<sequence>MPYDLKRLPTSQTAAGEPARVGEELRDTRMSLGYSVEEVAEALRIRRAYLIAIEEGRVADLPGPAYAVGFVRAYARALGLDEQEMVRRFRDHSGAAVKARTALVFPEPVPERGVPAGVVMLVGAVLAIGAYAGWYHWSGSGDRTVDAVPPLPSRLEQAAPQPAPAAMPPAAPAVGPTPAAPPAPTGLAAAPPRPAPPPVVPPVSAPMAPPAVPVPPPVGFPPGTAPGGAPAPTQAQAATVPAAPVAPVPAPAAPPPAAPEAPATRIQLRGGSGRVWVQVRDTHSNQTLINRTLNPGETYDVPPREGLVLNVGAAQSLDLLVDGQAAPALTGAVGARRGVPLDPEVLKAGPLRQEAAPRPAPTPRPAAPATPRPAARSAGESEADALMNRMNPSLRRSE</sequence>
<dbReference type="InterPro" id="IPR001387">
    <property type="entry name" value="Cro/C1-type_HTH"/>
</dbReference>
<dbReference type="GO" id="GO:0003677">
    <property type="term" value="F:DNA binding"/>
    <property type="evidence" value="ECO:0007669"/>
    <property type="project" value="InterPro"/>
</dbReference>